<sequence>MLTENEKSGDIFIWKTENYSHCIQQTGEPLGSPIFTSRTLDKTKCLCLYPRGMTDDNSTALELEVDTLRKELRSTMKVKPVLEHIPPLTFLFFLDKSGGEYCIEIILEESRREWLHFSRMTERYSKLISGKNSKRHIHCYQCRLDVICMQVKALKIIPFLRLVKNFESIFF</sequence>
<dbReference type="Gene3D" id="2.60.210.10">
    <property type="entry name" value="Apoptosis, Tumor Necrosis Factor Receptor Associated Protein 2, Chain A"/>
    <property type="match status" value="1"/>
</dbReference>
<proteinExistence type="predicted"/>
<accession>A0AAV6UMN3</accession>
<dbReference type="Proteomes" id="UP000827092">
    <property type="component" value="Unassembled WGS sequence"/>
</dbReference>
<gene>
    <name evidence="1" type="ORF">JTE90_008947</name>
</gene>
<keyword evidence="2" id="KW-1185">Reference proteome</keyword>
<dbReference type="InterPro" id="IPR008974">
    <property type="entry name" value="TRAF-like"/>
</dbReference>
<dbReference type="AlphaFoldDB" id="A0AAV6UMN3"/>
<dbReference type="EMBL" id="JAFNEN010000327">
    <property type="protein sequence ID" value="KAG8185677.1"/>
    <property type="molecule type" value="Genomic_DNA"/>
</dbReference>
<dbReference type="SUPFAM" id="SSF49599">
    <property type="entry name" value="TRAF domain-like"/>
    <property type="match status" value="1"/>
</dbReference>
<reference evidence="1 2" key="1">
    <citation type="journal article" date="2022" name="Nat. Ecol. Evol.">
        <title>A masculinizing supergene underlies an exaggerated male reproductive morph in a spider.</title>
        <authorList>
            <person name="Hendrickx F."/>
            <person name="De Corte Z."/>
            <person name="Sonet G."/>
            <person name="Van Belleghem S.M."/>
            <person name="Kostlbacher S."/>
            <person name="Vangestel C."/>
        </authorList>
    </citation>
    <scope>NUCLEOTIDE SEQUENCE [LARGE SCALE GENOMIC DNA]</scope>
    <source>
        <strain evidence="1">W744_W776</strain>
    </source>
</reference>
<name>A0AAV6UMN3_9ARAC</name>
<evidence type="ECO:0000313" key="1">
    <source>
        <dbReference type="EMBL" id="KAG8185677.1"/>
    </source>
</evidence>
<protein>
    <submittedName>
        <fullName evidence="1">Uncharacterized protein</fullName>
    </submittedName>
</protein>
<organism evidence="1 2">
    <name type="scientific">Oedothorax gibbosus</name>
    <dbReference type="NCBI Taxonomy" id="931172"/>
    <lineage>
        <taxon>Eukaryota</taxon>
        <taxon>Metazoa</taxon>
        <taxon>Ecdysozoa</taxon>
        <taxon>Arthropoda</taxon>
        <taxon>Chelicerata</taxon>
        <taxon>Arachnida</taxon>
        <taxon>Araneae</taxon>
        <taxon>Araneomorphae</taxon>
        <taxon>Entelegynae</taxon>
        <taxon>Araneoidea</taxon>
        <taxon>Linyphiidae</taxon>
        <taxon>Erigoninae</taxon>
        <taxon>Oedothorax</taxon>
    </lineage>
</organism>
<comment type="caution">
    <text evidence="1">The sequence shown here is derived from an EMBL/GenBank/DDBJ whole genome shotgun (WGS) entry which is preliminary data.</text>
</comment>
<evidence type="ECO:0000313" key="2">
    <source>
        <dbReference type="Proteomes" id="UP000827092"/>
    </source>
</evidence>